<proteinExistence type="inferred from homology"/>
<sequence length="301" mass="34400">MNDLQIEYFLSVAKHLSFTKAARELFVSQPAISRQISAMEEELGYTLFERTNKSVKLTETGEMFFHFFTDYKNELNNIKVHAQLISESRQRVLRLGIIDHWDISSFFIPARKAFEKLHDQVGVQIYSYDVDEMESALNSDAVDMIMTIDPMTAEGKGLTSLQLGKIPRILLYSAKHPFNTEKDKIQPTDFSEETFLVVSEGEHNFYGQDLVKGFCKPYGFVPKVMSVNSTDSMMAGIQCQMGVAIVDVWSRELVHPEYCHVTLNSSHVVMLIWKTKWTDPVIQDFARCLEDAVAALPDFKD</sequence>
<dbReference type="InterPro" id="IPR005119">
    <property type="entry name" value="LysR_subst-bd"/>
</dbReference>
<dbReference type="Pfam" id="PF03466">
    <property type="entry name" value="LysR_substrate"/>
    <property type="match status" value="1"/>
</dbReference>
<dbReference type="SUPFAM" id="SSF46785">
    <property type="entry name" value="Winged helix' DNA-binding domain"/>
    <property type="match status" value="1"/>
</dbReference>
<dbReference type="Gene3D" id="1.10.10.10">
    <property type="entry name" value="Winged helix-like DNA-binding domain superfamily/Winged helix DNA-binding domain"/>
    <property type="match status" value="1"/>
</dbReference>
<dbReference type="PANTHER" id="PTHR30346:SF0">
    <property type="entry name" value="HCA OPERON TRANSCRIPTIONAL ACTIVATOR HCAR"/>
    <property type="match status" value="1"/>
</dbReference>
<keyword evidence="4" id="KW-0804">Transcription</keyword>
<dbReference type="PRINTS" id="PR00039">
    <property type="entry name" value="HTHLYSR"/>
</dbReference>
<dbReference type="GO" id="GO:0003700">
    <property type="term" value="F:DNA-binding transcription factor activity"/>
    <property type="evidence" value="ECO:0007669"/>
    <property type="project" value="InterPro"/>
</dbReference>
<evidence type="ECO:0000256" key="1">
    <source>
        <dbReference type="ARBA" id="ARBA00009437"/>
    </source>
</evidence>
<evidence type="ECO:0000256" key="3">
    <source>
        <dbReference type="ARBA" id="ARBA00023125"/>
    </source>
</evidence>
<dbReference type="InterPro" id="IPR000847">
    <property type="entry name" value="LysR_HTH_N"/>
</dbReference>
<reference evidence="6" key="1">
    <citation type="submission" date="2020-10" db="EMBL/GenBank/DDBJ databases">
        <authorList>
            <person name="Gilroy R."/>
        </authorList>
    </citation>
    <scope>NUCLEOTIDE SEQUENCE</scope>
    <source>
        <strain evidence="6">CHK178-757</strain>
    </source>
</reference>
<dbReference type="FunFam" id="1.10.10.10:FF:000001">
    <property type="entry name" value="LysR family transcriptional regulator"/>
    <property type="match status" value="1"/>
</dbReference>
<dbReference type="EMBL" id="DVIT01000021">
    <property type="protein sequence ID" value="HIS46971.1"/>
    <property type="molecule type" value="Genomic_DNA"/>
</dbReference>
<evidence type="ECO:0000313" key="7">
    <source>
        <dbReference type="Proteomes" id="UP000823927"/>
    </source>
</evidence>
<dbReference type="Proteomes" id="UP000823927">
    <property type="component" value="Unassembled WGS sequence"/>
</dbReference>
<comment type="caution">
    <text evidence="6">The sequence shown here is derived from an EMBL/GenBank/DDBJ whole genome shotgun (WGS) entry which is preliminary data.</text>
</comment>
<name>A0A9D1F3V1_9FIRM</name>
<dbReference type="GO" id="GO:0032993">
    <property type="term" value="C:protein-DNA complex"/>
    <property type="evidence" value="ECO:0007669"/>
    <property type="project" value="TreeGrafter"/>
</dbReference>
<comment type="similarity">
    <text evidence="1">Belongs to the LysR transcriptional regulatory family.</text>
</comment>
<dbReference type="SUPFAM" id="SSF53850">
    <property type="entry name" value="Periplasmic binding protein-like II"/>
    <property type="match status" value="1"/>
</dbReference>
<keyword evidence="3" id="KW-0238">DNA-binding</keyword>
<dbReference type="AlphaFoldDB" id="A0A9D1F3V1"/>
<evidence type="ECO:0000313" key="6">
    <source>
        <dbReference type="EMBL" id="HIS46971.1"/>
    </source>
</evidence>
<evidence type="ECO:0000256" key="2">
    <source>
        <dbReference type="ARBA" id="ARBA00023015"/>
    </source>
</evidence>
<dbReference type="PROSITE" id="PS50931">
    <property type="entry name" value="HTH_LYSR"/>
    <property type="match status" value="1"/>
</dbReference>
<gene>
    <name evidence="6" type="ORF">IAB46_05330</name>
</gene>
<dbReference type="InterPro" id="IPR036390">
    <property type="entry name" value="WH_DNA-bd_sf"/>
</dbReference>
<protein>
    <submittedName>
        <fullName evidence="6">LysR family transcriptional regulator</fullName>
    </submittedName>
</protein>
<feature type="domain" description="HTH lysR-type" evidence="5">
    <location>
        <begin position="1"/>
        <end position="58"/>
    </location>
</feature>
<accession>A0A9D1F3V1</accession>
<evidence type="ECO:0000259" key="5">
    <source>
        <dbReference type="PROSITE" id="PS50931"/>
    </source>
</evidence>
<keyword evidence="2" id="KW-0805">Transcription regulation</keyword>
<organism evidence="6 7">
    <name type="scientific">Candidatus Scybalocola faecigallinarum</name>
    <dbReference type="NCBI Taxonomy" id="2840941"/>
    <lineage>
        <taxon>Bacteria</taxon>
        <taxon>Bacillati</taxon>
        <taxon>Bacillota</taxon>
        <taxon>Clostridia</taxon>
        <taxon>Lachnospirales</taxon>
        <taxon>Lachnospiraceae</taxon>
        <taxon>Lachnospiraceae incertae sedis</taxon>
        <taxon>Candidatus Scybalocola (ex Gilroy et al. 2021)</taxon>
    </lineage>
</organism>
<dbReference type="InterPro" id="IPR036388">
    <property type="entry name" value="WH-like_DNA-bd_sf"/>
</dbReference>
<dbReference type="Pfam" id="PF00126">
    <property type="entry name" value="HTH_1"/>
    <property type="match status" value="1"/>
</dbReference>
<evidence type="ECO:0000256" key="4">
    <source>
        <dbReference type="ARBA" id="ARBA00023163"/>
    </source>
</evidence>
<dbReference type="Gene3D" id="3.40.190.10">
    <property type="entry name" value="Periplasmic binding protein-like II"/>
    <property type="match status" value="2"/>
</dbReference>
<dbReference type="GO" id="GO:0003677">
    <property type="term" value="F:DNA binding"/>
    <property type="evidence" value="ECO:0007669"/>
    <property type="project" value="UniProtKB-KW"/>
</dbReference>
<reference evidence="6" key="2">
    <citation type="journal article" date="2021" name="PeerJ">
        <title>Extensive microbial diversity within the chicken gut microbiome revealed by metagenomics and culture.</title>
        <authorList>
            <person name="Gilroy R."/>
            <person name="Ravi A."/>
            <person name="Getino M."/>
            <person name="Pursley I."/>
            <person name="Horton D.L."/>
            <person name="Alikhan N.F."/>
            <person name="Baker D."/>
            <person name="Gharbi K."/>
            <person name="Hall N."/>
            <person name="Watson M."/>
            <person name="Adriaenssens E.M."/>
            <person name="Foster-Nyarko E."/>
            <person name="Jarju S."/>
            <person name="Secka A."/>
            <person name="Antonio M."/>
            <person name="Oren A."/>
            <person name="Chaudhuri R.R."/>
            <person name="La Ragione R."/>
            <person name="Hildebrand F."/>
            <person name="Pallen M.J."/>
        </authorList>
    </citation>
    <scope>NUCLEOTIDE SEQUENCE</scope>
    <source>
        <strain evidence="6">CHK178-757</strain>
    </source>
</reference>
<dbReference type="CDD" id="cd05466">
    <property type="entry name" value="PBP2_LTTR_substrate"/>
    <property type="match status" value="1"/>
</dbReference>
<dbReference type="PANTHER" id="PTHR30346">
    <property type="entry name" value="TRANSCRIPTIONAL DUAL REGULATOR HCAR-RELATED"/>
    <property type="match status" value="1"/>
</dbReference>